<dbReference type="EMBL" id="AP021874">
    <property type="protein sequence ID" value="BBO68366.1"/>
    <property type="molecule type" value="Genomic_DNA"/>
</dbReference>
<proteinExistence type="predicted"/>
<evidence type="ECO:0000313" key="3">
    <source>
        <dbReference type="EMBL" id="BBO68366.1"/>
    </source>
</evidence>
<gene>
    <name evidence="3" type="ORF">DSCA_22960</name>
</gene>
<evidence type="ECO:0008006" key="5">
    <source>
        <dbReference type="Google" id="ProtNLM"/>
    </source>
</evidence>
<dbReference type="InterPro" id="IPR022472">
    <property type="entry name" value="VPLPA-CTERM"/>
</dbReference>
<keyword evidence="1" id="KW-1133">Transmembrane helix</keyword>
<accession>A0A5K7YGX2</accession>
<reference evidence="3 4" key="1">
    <citation type="submission" date="2019-11" db="EMBL/GenBank/DDBJ databases">
        <title>Comparative genomics of hydrocarbon-degrading Desulfosarcina strains.</title>
        <authorList>
            <person name="Watanabe M."/>
            <person name="Kojima H."/>
            <person name="Fukui M."/>
        </authorList>
    </citation>
    <scope>NUCLEOTIDE SEQUENCE [LARGE SCALE GENOMIC DNA]</scope>
    <source>
        <strain evidence="3 4">PL12</strain>
    </source>
</reference>
<evidence type="ECO:0000256" key="2">
    <source>
        <dbReference type="SAM" id="SignalP"/>
    </source>
</evidence>
<keyword evidence="1" id="KW-0812">Transmembrane</keyword>
<dbReference type="Proteomes" id="UP000427906">
    <property type="component" value="Chromosome"/>
</dbReference>
<keyword evidence="2" id="KW-0732">Signal</keyword>
<dbReference type="AlphaFoldDB" id="A0A5K7YGX2"/>
<keyword evidence="4" id="KW-1185">Reference proteome</keyword>
<feature type="chain" id="PRO_5024359557" description="PEP-CTERM protein-sorting domain-containing protein" evidence="2">
    <location>
        <begin position="24"/>
        <end position="235"/>
    </location>
</feature>
<name>A0A5K7YGX2_9BACT</name>
<dbReference type="OrthoDB" id="5424920at2"/>
<feature type="transmembrane region" description="Helical" evidence="1">
    <location>
        <begin position="211"/>
        <end position="230"/>
    </location>
</feature>
<organism evidence="3 4">
    <name type="scientific">Desulfosarcina alkanivorans</name>
    <dbReference type="NCBI Taxonomy" id="571177"/>
    <lineage>
        <taxon>Bacteria</taxon>
        <taxon>Pseudomonadati</taxon>
        <taxon>Thermodesulfobacteriota</taxon>
        <taxon>Desulfobacteria</taxon>
        <taxon>Desulfobacterales</taxon>
        <taxon>Desulfosarcinaceae</taxon>
        <taxon>Desulfosarcina</taxon>
    </lineage>
</organism>
<keyword evidence="1" id="KW-0472">Membrane</keyword>
<protein>
    <recommendedName>
        <fullName evidence="5">PEP-CTERM protein-sorting domain-containing protein</fullName>
    </recommendedName>
</protein>
<feature type="signal peptide" evidence="2">
    <location>
        <begin position="1"/>
        <end position="23"/>
    </location>
</feature>
<evidence type="ECO:0000256" key="1">
    <source>
        <dbReference type="SAM" id="Phobius"/>
    </source>
</evidence>
<dbReference type="KEGG" id="dalk:DSCA_22960"/>
<evidence type="ECO:0000313" key="4">
    <source>
        <dbReference type="Proteomes" id="UP000427906"/>
    </source>
</evidence>
<dbReference type="RefSeq" id="WP_155316537.1">
    <property type="nucleotide sequence ID" value="NZ_AP021874.1"/>
</dbReference>
<sequence>MKKLFSVLAAVCLVFAVAGNAAAAFTYASESSLGLSTYNLDSNEEIGYDLGLLGVDFTLADQDLLLGNIDTSDPAMGVALYSSNSTWQSFVGTNNEYAPVISGSGIILMQGATREIFATYGDVSPATVAGTANGGKTASNYFADGAYAGLLTGGYGMASLASLAIDGQVDIYLYQYDGNTLNTGFDAATDYAAMVSIFDNGDVVLNAPSAVPVPAAVWLLGSGLLGLIGIRRKNA</sequence>
<dbReference type="NCBIfam" id="TIGR03370">
    <property type="entry name" value="VPLPA-CTERM"/>
    <property type="match status" value="1"/>
</dbReference>